<feature type="region of interest" description="Disordered" evidence="1">
    <location>
        <begin position="266"/>
        <end position="291"/>
    </location>
</feature>
<accession>A0A183SEF3</accession>
<evidence type="ECO:0000313" key="3">
    <source>
        <dbReference type="Proteomes" id="UP000275846"/>
    </source>
</evidence>
<dbReference type="Proteomes" id="UP000275846">
    <property type="component" value="Unassembled WGS sequence"/>
</dbReference>
<evidence type="ECO:0000256" key="1">
    <source>
        <dbReference type="SAM" id="MobiDB-lite"/>
    </source>
</evidence>
<feature type="region of interest" description="Disordered" evidence="1">
    <location>
        <begin position="135"/>
        <end position="160"/>
    </location>
</feature>
<dbReference type="WBParaSite" id="SSLN_0000268801-mRNA-1">
    <property type="protein sequence ID" value="SSLN_0000268801-mRNA-1"/>
    <property type="gene ID" value="SSLN_0000268801"/>
</dbReference>
<evidence type="ECO:0000313" key="4">
    <source>
        <dbReference type="WBParaSite" id="SSLN_0000268801-mRNA-1"/>
    </source>
</evidence>
<gene>
    <name evidence="2" type="ORF">SSLN_LOCUS2601</name>
</gene>
<feature type="compositionally biased region" description="Polar residues" evidence="1">
    <location>
        <begin position="273"/>
        <end position="284"/>
    </location>
</feature>
<reference evidence="2 3" key="2">
    <citation type="submission" date="2018-11" db="EMBL/GenBank/DDBJ databases">
        <authorList>
            <consortium name="Pathogen Informatics"/>
        </authorList>
    </citation>
    <scope>NUCLEOTIDE SEQUENCE [LARGE SCALE GENOMIC DNA]</scope>
    <source>
        <strain evidence="2 3">NST_G2</strain>
    </source>
</reference>
<protein>
    <submittedName>
        <fullName evidence="4">Reverse transcriptase domain-containing protein</fullName>
    </submittedName>
</protein>
<sequence length="369" mass="38958">MAGVVTGLVNGYAAAKQTRGCVLSVCVGYQPNCPSASLLAAALRPGVTCALFGPSLAAFYRIILVNARASAREHMLHLYLGKSYDDFASYRSSGNMNCVQRPMQDSDEIATCGSSTTSVPKAGFPLGTGVFGSRSTAGASGVGPSGSNSSSVGSGPGGGGGGYTANPVTELCNKMEAACQQDFAQAVHAARGLNAPAPYDVITGFESGCHQDRESHVLLLVGRATVHAIAHPTMDDMFTWAETLERHMKGDASSAPDPASGLLGRCGAKDSSLRSSKNPQSSISARRRGTANCDNYQGKSLLNIAGKIFARIPLIHLKGHLEQGLLPKNQCGFRRHRGTTDMIFTARQLQDKCQEMRIHLKTTFMDLTR</sequence>
<reference evidence="4" key="1">
    <citation type="submission" date="2016-06" db="UniProtKB">
        <authorList>
            <consortium name="WormBaseParasite"/>
        </authorList>
    </citation>
    <scope>IDENTIFICATION</scope>
</reference>
<dbReference type="EMBL" id="UYSU01032294">
    <property type="protein sequence ID" value="VDL88986.1"/>
    <property type="molecule type" value="Genomic_DNA"/>
</dbReference>
<organism evidence="4">
    <name type="scientific">Schistocephalus solidus</name>
    <name type="common">Tapeworm</name>
    <dbReference type="NCBI Taxonomy" id="70667"/>
    <lineage>
        <taxon>Eukaryota</taxon>
        <taxon>Metazoa</taxon>
        <taxon>Spiralia</taxon>
        <taxon>Lophotrochozoa</taxon>
        <taxon>Platyhelminthes</taxon>
        <taxon>Cestoda</taxon>
        <taxon>Eucestoda</taxon>
        <taxon>Diphyllobothriidea</taxon>
        <taxon>Diphyllobothriidae</taxon>
        <taxon>Schistocephalus</taxon>
    </lineage>
</organism>
<keyword evidence="3" id="KW-1185">Reference proteome</keyword>
<dbReference type="OrthoDB" id="6236702at2759"/>
<name>A0A183SEF3_SCHSO</name>
<evidence type="ECO:0000313" key="2">
    <source>
        <dbReference type="EMBL" id="VDL88986.1"/>
    </source>
</evidence>
<proteinExistence type="predicted"/>
<dbReference type="AlphaFoldDB" id="A0A183SEF3"/>
<dbReference type="PANTHER" id="PTHR47027:SF26">
    <property type="entry name" value="REVERSE TRANSCRIPTASE DOMAIN-CONTAINING PROTEIN"/>
    <property type="match status" value="1"/>
</dbReference>
<dbReference type="PANTHER" id="PTHR47027">
    <property type="entry name" value="REVERSE TRANSCRIPTASE DOMAIN-CONTAINING PROTEIN"/>
    <property type="match status" value="1"/>
</dbReference>